<dbReference type="SMART" id="SM00304">
    <property type="entry name" value="HAMP"/>
    <property type="match status" value="1"/>
</dbReference>
<dbReference type="Gene3D" id="1.10.287.950">
    <property type="entry name" value="Methyl-accepting chemotaxis protein"/>
    <property type="match status" value="1"/>
</dbReference>
<dbReference type="PANTHER" id="PTHR43531:SF11">
    <property type="entry name" value="METHYL-ACCEPTING CHEMOTAXIS PROTEIN 3"/>
    <property type="match status" value="1"/>
</dbReference>
<dbReference type="EMBL" id="CP061839">
    <property type="protein sequence ID" value="QOW60962.1"/>
    <property type="molecule type" value="Genomic_DNA"/>
</dbReference>
<evidence type="ECO:0000259" key="11">
    <source>
        <dbReference type="PROSITE" id="PS50885"/>
    </source>
</evidence>
<protein>
    <submittedName>
        <fullName evidence="12">HAMP domain-containing protein</fullName>
    </submittedName>
</protein>
<feature type="domain" description="Methyl-accepting transducer" evidence="10">
    <location>
        <begin position="419"/>
        <end position="648"/>
    </location>
</feature>
<dbReference type="RefSeq" id="WP_194076397.1">
    <property type="nucleotide sequence ID" value="NZ_CP061839.1"/>
</dbReference>
<dbReference type="PROSITE" id="PS50885">
    <property type="entry name" value="HAMP"/>
    <property type="match status" value="1"/>
</dbReference>
<dbReference type="Gene3D" id="3.30.450.20">
    <property type="entry name" value="PAS domain"/>
    <property type="match status" value="1"/>
</dbReference>
<dbReference type="Pfam" id="PF00015">
    <property type="entry name" value="MCPsignal"/>
    <property type="match status" value="1"/>
</dbReference>
<reference evidence="12 13" key="1">
    <citation type="submission" date="2020-09" db="EMBL/GenBank/DDBJ databases">
        <title>Characterization of Treponema spp. from bovine digital dermatitis in Korea.</title>
        <authorList>
            <person name="Espiritu H.M."/>
            <person name="Cho Y.I."/>
            <person name="Mamuad L."/>
        </authorList>
    </citation>
    <scope>NUCLEOTIDE SEQUENCE [LARGE SCALE GENOMIC DNA]</scope>
    <source>
        <strain evidence="12 13">KS1</strain>
    </source>
</reference>
<dbReference type="SMART" id="SM00283">
    <property type="entry name" value="MA"/>
    <property type="match status" value="1"/>
</dbReference>
<evidence type="ECO:0000256" key="2">
    <source>
        <dbReference type="ARBA" id="ARBA00022475"/>
    </source>
</evidence>
<organism evidence="12 13">
    <name type="scientific">Treponema pedis</name>
    <dbReference type="NCBI Taxonomy" id="409322"/>
    <lineage>
        <taxon>Bacteria</taxon>
        <taxon>Pseudomonadati</taxon>
        <taxon>Spirochaetota</taxon>
        <taxon>Spirochaetia</taxon>
        <taxon>Spirochaetales</taxon>
        <taxon>Treponemataceae</taxon>
        <taxon>Treponema</taxon>
    </lineage>
</organism>
<sequence length="705" mass="77867">MRILYNNTRKKYFSIMKKLIIIFGLVFIIALILEITSAVRIARNAIKEKVAIHLIDKASDAAEIIEGRLQVLFLYLEKFTMHSYLHTDELSYDKKLARLSNDIKRNEQILSFALCNMQGICHYYGGESVNVKDTVWFLSASNGKNFVSSPIVKENDEKVVMHFAVPIYGENNTVQGVLFTEIDSMWLASLAGDIVIGETGSCYIMDKNGMTIAGKNMESVQSKLLASHKQHGDSDAVSSATITTFILNSKEKQVDYYDYKGKSWIALYTPIKSVGWNVIIKAPLVEFTGSIEIMRTTMIVIGIIIALCAVILIYILARRITKPLKTAVDALKNIANGDGDLSVRLPLIGKDEITDMAKYFNRTIEKIGNAIFSVTEHTGKMQASSEELSSNMIETASAINEISANIGGVKQQAFTQSESVAETKLIIEQIIGLIKELTGRIETQVLSVERSSISIGQMVENIIKVTEMLEKNNELIKEVYKQTENGKNGARTANEIVQQIAEKSNSLIEASEVIRNIASQTNLLSMNAAIEAAHAGEAGKGFAVVAGEIRKLAEESNIQGKQIGDVIKQSLQIIENIVVAGTGAEMTFGRVYDLVKEVSNQEAIILKTMQEQKNGNNNILAEIKNINTVTEEVKASSDEMHSGGKKIENELKRLDELTAVIKSSMNEMATGAVQINNAVQEINELTVKNKESIQSLAEEMKKFKL</sequence>
<dbReference type="AlphaFoldDB" id="A0A7S6WQM4"/>
<dbReference type="InterPro" id="IPR003660">
    <property type="entry name" value="HAMP_dom"/>
</dbReference>
<evidence type="ECO:0000256" key="9">
    <source>
        <dbReference type="SAM" id="Phobius"/>
    </source>
</evidence>
<dbReference type="GO" id="GO:0004888">
    <property type="term" value="F:transmembrane signaling receptor activity"/>
    <property type="evidence" value="ECO:0007669"/>
    <property type="project" value="TreeGrafter"/>
</dbReference>
<gene>
    <name evidence="12" type="ORF">IFE08_00630</name>
</gene>
<dbReference type="CDD" id="cd18773">
    <property type="entry name" value="PDC1_HK_sensor"/>
    <property type="match status" value="1"/>
</dbReference>
<dbReference type="SUPFAM" id="SSF58104">
    <property type="entry name" value="Methyl-accepting chemotaxis protein (MCP) signaling domain"/>
    <property type="match status" value="2"/>
</dbReference>
<keyword evidence="2" id="KW-1003">Cell membrane</keyword>
<dbReference type="Gene3D" id="6.10.340.10">
    <property type="match status" value="1"/>
</dbReference>
<dbReference type="Pfam" id="PF02743">
    <property type="entry name" value="dCache_1"/>
    <property type="match status" value="1"/>
</dbReference>
<keyword evidence="3" id="KW-0145">Chemotaxis</keyword>
<dbReference type="InterPro" id="IPR051310">
    <property type="entry name" value="MCP_chemotaxis"/>
</dbReference>
<dbReference type="Pfam" id="PF00672">
    <property type="entry name" value="HAMP"/>
    <property type="match status" value="1"/>
</dbReference>
<dbReference type="GO" id="GO:0006935">
    <property type="term" value="P:chemotaxis"/>
    <property type="evidence" value="ECO:0007669"/>
    <property type="project" value="UniProtKB-KW"/>
</dbReference>
<feature type="transmembrane region" description="Helical" evidence="9">
    <location>
        <begin position="298"/>
        <end position="317"/>
    </location>
</feature>
<keyword evidence="4 9" id="KW-0812">Transmembrane</keyword>
<proteinExistence type="inferred from homology"/>
<evidence type="ECO:0000256" key="6">
    <source>
        <dbReference type="ARBA" id="ARBA00023136"/>
    </source>
</evidence>
<dbReference type="InterPro" id="IPR029151">
    <property type="entry name" value="Sensor-like_sf"/>
</dbReference>
<keyword evidence="5 9" id="KW-1133">Transmembrane helix</keyword>
<dbReference type="PROSITE" id="PS50111">
    <property type="entry name" value="CHEMOTAXIS_TRANSDUC_2"/>
    <property type="match status" value="1"/>
</dbReference>
<dbReference type="GO" id="GO:0007165">
    <property type="term" value="P:signal transduction"/>
    <property type="evidence" value="ECO:0007669"/>
    <property type="project" value="UniProtKB-KW"/>
</dbReference>
<name>A0A7S6WQM4_9SPIR</name>
<evidence type="ECO:0000256" key="5">
    <source>
        <dbReference type="ARBA" id="ARBA00022989"/>
    </source>
</evidence>
<dbReference type="PANTHER" id="PTHR43531">
    <property type="entry name" value="PROTEIN ICFG"/>
    <property type="match status" value="1"/>
</dbReference>
<dbReference type="InterPro" id="IPR033479">
    <property type="entry name" value="dCache_1"/>
</dbReference>
<dbReference type="GO" id="GO:0005886">
    <property type="term" value="C:plasma membrane"/>
    <property type="evidence" value="ECO:0007669"/>
    <property type="project" value="UniProtKB-SubCell"/>
</dbReference>
<comment type="similarity">
    <text evidence="7">Belongs to the methyl-accepting chemotaxis (MCP) protein family.</text>
</comment>
<evidence type="ECO:0000256" key="7">
    <source>
        <dbReference type="ARBA" id="ARBA00029447"/>
    </source>
</evidence>
<evidence type="ECO:0000256" key="8">
    <source>
        <dbReference type="PROSITE-ProRule" id="PRU00284"/>
    </source>
</evidence>
<dbReference type="InterPro" id="IPR004089">
    <property type="entry name" value="MCPsignal_dom"/>
</dbReference>
<dbReference type="SUPFAM" id="SSF103190">
    <property type="entry name" value="Sensory domain-like"/>
    <property type="match status" value="1"/>
</dbReference>
<accession>A0A7S6WQM4</accession>
<feature type="domain" description="HAMP" evidence="11">
    <location>
        <begin position="318"/>
        <end position="372"/>
    </location>
</feature>
<dbReference type="Proteomes" id="UP000593915">
    <property type="component" value="Chromosome"/>
</dbReference>
<evidence type="ECO:0000259" key="10">
    <source>
        <dbReference type="PROSITE" id="PS50111"/>
    </source>
</evidence>
<evidence type="ECO:0000256" key="1">
    <source>
        <dbReference type="ARBA" id="ARBA00004651"/>
    </source>
</evidence>
<keyword evidence="6 9" id="KW-0472">Membrane</keyword>
<evidence type="ECO:0000256" key="3">
    <source>
        <dbReference type="ARBA" id="ARBA00022500"/>
    </source>
</evidence>
<evidence type="ECO:0000256" key="4">
    <source>
        <dbReference type="ARBA" id="ARBA00022692"/>
    </source>
</evidence>
<dbReference type="CDD" id="cd06225">
    <property type="entry name" value="HAMP"/>
    <property type="match status" value="1"/>
</dbReference>
<comment type="subcellular location">
    <subcellularLocation>
        <location evidence="1">Cell membrane</location>
        <topology evidence="1">Multi-pass membrane protein</topology>
    </subcellularLocation>
</comment>
<evidence type="ECO:0000313" key="12">
    <source>
        <dbReference type="EMBL" id="QOW60962.1"/>
    </source>
</evidence>
<keyword evidence="8" id="KW-0807">Transducer</keyword>
<dbReference type="CDD" id="cd12912">
    <property type="entry name" value="PDC2_MCP_like"/>
    <property type="match status" value="1"/>
</dbReference>
<evidence type="ECO:0000313" key="13">
    <source>
        <dbReference type="Proteomes" id="UP000593915"/>
    </source>
</evidence>